<reference evidence="3" key="1">
    <citation type="submission" date="2022-08" db="UniProtKB">
        <authorList>
            <consortium name="EnsemblMetazoa"/>
        </authorList>
    </citation>
    <scope>IDENTIFICATION</scope>
    <source>
        <strain evidence="3">05x7-T-G4-1.051#20</strain>
    </source>
</reference>
<dbReference type="EnsemblMetazoa" id="G27151.1">
    <property type="protein sequence ID" value="G27151.1:cds"/>
    <property type="gene ID" value="G27151"/>
</dbReference>
<keyword evidence="1" id="KW-0472">Membrane</keyword>
<evidence type="ECO:0000313" key="3">
    <source>
        <dbReference type="EnsemblMetazoa" id="G27151.1:cds"/>
    </source>
</evidence>
<keyword evidence="1" id="KW-0812">Transmembrane</keyword>
<keyword evidence="4" id="KW-1185">Reference proteome</keyword>
<protein>
    <recommendedName>
        <fullName evidence="2">C-type lectin domain-containing protein</fullName>
    </recommendedName>
</protein>
<feature type="transmembrane region" description="Helical" evidence="1">
    <location>
        <begin position="6"/>
        <end position="27"/>
    </location>
</feature>
<dbReference type="InterPro" id="IPR016186">
    <property type="entry name" value="C-type_lectin-like/link_sf"/>
</dbReference>
<dbReference type="PROSITE" id="PS50041">
    <property type="entry name" value="C_TYPE_LECTIN_2"/>
    <property type="match status" value="1"/>
</dbReference>
<dbReference type="Proteomes" id="UP000005408">
    <property type="component" value="Unassembled WGS sequence"/>
</dbReference>
<evidence type="ECO:0000313" key="4">
    <source>
        <dbReference type="Proteomes" id="UP000005408"/>
    </source>
</evidence>
<feature type="domain" description="C-type lectin" evidence="2">
    <location>
        <begin position="48"/>
        <end position="122"/>
    </location>
</feature>
<proteinExistence type="predicted"/>
<dbReference type="CDD" id="cd00037">
    <property type="entry name" value="CLECT"/>
    <property type="match status" value="1"/>
</dbReference>
<accession>A0A8W8LE87</accession>
<dbReference type="InterPro" id="IPR001304">
    <property type="entry name" value="C-type_lectin-like"/>
</dbReference>
<sequence>MSTVSYLYVEIVLVFGACLAQTNYFIFKNYLMTRDEAHFCCRNQHATIWLGIFNDPSNVKEMVWFNSTAIEYNNFNSPTKDILDGMAANKTNSTDLCMYAEVTDNMIWKIKHCEEKLDFGCEIIGPDIQVLPASLKDVICPDLLKMTSDDITRGGVILSPNSTKNTKAETYGHFKREDMLHSMGKGIGYEKTESDVDCLLRCLMKPGCNDVIILDKFHCLLYQQ</sequence>
<dbReference type="InterPro" id="IPR016187">
    <property type="entry name" value="CTDL_fold"/>
</dbReference>
<evidence type="ECO:0000259" key="2">
    <source>
        <dbReference type="PROSITE" id="PS50041"/>
    </source>
</evidence>
<name>A0A8W8LE87_MAGGI</name>
<evidence type="ECO:0000256" key="1">
    <source>
        <dbReference type="SAM" id="Phobius"/>
    </source>
</evidence>
<dbReference type="Gene3D" id="3.10.100.10">
    <property type="entry name" value="Mannose-Binding Protein A, subunit A"/>
    <property type="match status" value="1"/>
</dbReference>
<dbReference type="AlphaFoldDB" id="A0A8W8LE87"/>
<dbReference type="SUPFAM" id="SSF56436">
    <property type="entry name" value="C-type lectin-like"/>
    <property type="match status" value="1"/>
</dbReference>
<organism evidence="3 4">
    <name type="scientific">Magallana gigas</name>
    <name type="common">Pacific oyster</name>
    <name type="synonym">Crassostrea gigas</name>
    <dbReference type="NCBI Taxonomy" id="29159"/>
    <lineage>
        <taxon>Eukaryota</taxon>
        <taxon>Metazoa</taxon>
        <taxon>Spiralia</taxon>
        <taxon>Lophotrochozoa</taxon>
        <taxon>Mollusca</taxon>
        <taxon>Bivalvia</taxon>
        <taxon>Autobranchia</taxon>
        <taxon>Pteriomorphia</taxon>
        <taxon>Ostreida</taxon>
        <taxon>Ostreoidea</taxon>
        <taxon>Ostreidae</taxon>
        <taxon>Magallana</taxon>
    </lineage>
</organism>
<keyword evidence="1" id="KW-1133">Transmembrane helix</keyword>